<comment type="caution">
    <text evidence="14">The sequence shown here is derived from an EMBL/GenBank/DDBJ whole genome shotgun (WGS) entry which is preliminary data.</text>
</comment>
<feature type="short sequence motif" description="'HIGH' region" evidence="12">
    <location>
        <begin position="31"/>
        <end position="41"/>
    </location>
</feature>
<comment type="catalytic activity">
    <reaction evidence="12">
        <text>tRNA(Cys) + L-cysteine + ATP = L-cysteinyl-tRNA(Cys) + AMP + diphosphate</text>
        <dbReference type="Rhea" id="RHEA:17773"/>
        <dbReference type="Rhea" id="RHEA-COMP:9661"/>
        <dbReference type="Rhea" id="RHEA-COMP:9679"/>
        <dbReference type="ChEBI" id="CHEBI:30616"/>
        <dbReference type="ChEBI" id="CHEBI:33019"/>
        <dbReference type="ChEBI" id="CHEBI:35235"/>
        <dbReference type="ChEBI" id="CHEBI:78442"/>
        <dbReference type="ChEBI" id="CHEBI:78517"/>
        <dbReference type="ChEBI" id="CHEBI:456215"/>
        <dbReference type="EC" id="6.1.1.16"/>
    </reaction>
</comment>
<comment type="subunit">
    <text evidence="3 12">Monomer.</text>
</comment>
<keyword evidence="7 12" id="KW-0547">Nucleotide-binding</keyword>
<evidence type="ECO:0000313" key="14">
    <source>
        <dbReference type="EMBL" id="OGC82362.1"/>
    </source>
</evidence>
<feature type="binding site" evidence="12">
    <location>
        <position position="249"/>
    </location>
    <ligand>
        <name>Zn(2+)</name>
        <dbReference type="ChEBI" id="CHEBI:29105"/>
    </ligand>
</feature>
<feature type="binding site" evidence="12">
    <location>
        <position position="245"/>
    </location>
    <ligand>
        <name>Zn(2+)</name>
        <dbReference type="ChEBI" id="CHEBI:29105"/>
    </ligand>
</feature>
<dbReference type="EC" id="6.1.1.16" evidence="12"/>
<feature type="binding site" evidence="12">
    <location>
        <position position="29"/>
    </location>
    <ligand>
        <name>Zn(2+)</name>
        <dbReference type="ChEBI" id="CHEBI:29105"/>
    </ligand>
</feature>
<dbReference type="PRINTS" id="PR00983">
    <property type="entry name" value="TRNASYNTHCYS"/>
</dbReference>
<accession>A0A1F4XKX5</accession>
<dbReference type="InterPro" id="IPR014729">
    <property type="entry name" value="Rossmann-like_a/b/a_fold"/>
</dbReference>
<dbReference type="InterPro" id="IPR009080">
    <property type="entry name" value="tRNAsynth_Ia_anticodon-bd"/>
</dbReference>
<evidence type="ECO:0000256" key="7">
    <source>
        <dbReference type="ARBA" id="ARBA00022741"/>
    </source>
</evidence>
<feature type="domain" description="Cysteinyl-tRNA synthetase class Ia DALR" evidence="13">
    <location>
        <begin position="370"/>
        <end position="429"/>
    </location>
</feature>
<dbReference type="Gene3D" id="1.20.120.1910">
    <property type="entry name" value="Cysteine-tRNA ligase, C-terminal anti-codon recognition domain"/>
    <property type="match status" value="1"/>
</dbReference>
<dbReference type="PANTHER" id="PTHR10890">
    <property type="entry name" value="CYSTEINYL-TRNA SYNTHETASE"/>
    <property type="match status" value="1"/>
</dbReference>
<evidence type="ECO:0000256" key="9">
    <source>
        <dbReference type="ARBA" id="ARBA00022840"/>
    </source>
</evidence>
<gene>
    <name evidence="12" type="primary">cysS</name>
    <name evidence="14" type="ORF">A2V81_02430</name>
</gene>
<reference evidence="14 15" key="1">
    <citation type="journal article" date="2016" name="Nat. Commun.">
        <title>Thousands of microbial genomes shed light on interconnected biogeochemical processes in an aquifer system.</title>
        <authorList>
            <person name="Anantharaman K."/>
            <person name="Brown C.T."/>
            <person name="Hug L.A."/>
            <person name="Sharon I."/>
            <person name="Castelle C.J."/>
            <person name="Probst A.J."/>
            <person name="Thomas B.C."/>
            <person name="Singh A."/>
            <person name="Wilkins M.J."/>
            <person name="Karaoz U."/>
            <person name="Brodie E.L."/>
            <person name="Williams K.H."/>
            <person name="Hubbard S.S."/>
            <person name="Banfield J.F."/>
        </authorList>
    </citation>
    <scope>NUCLEOTIDE SEQUENCE [LARGE SCALE GENOMIC DNA]</scope>
</reference>
<organism evidence="14 15">
    <name type="scientific">Candidatus Abawacabacteria bacterium RBG_16_42_10</name>
    <dbReference type="NCBI Taxonomy" id="1817814"/>
    <lineage>
        <taxon>Bacteria</taxon>
        <taxon>Candidatus Abawacaibacteriota</taxon>
    </lineage>
</organism>
<sequence length="488" mass="56365">MPLFLFDTLTRRKREFKPLHDKEVRLYSCGLTVYNFGHIGNFSHYIFVDFLKRYLKFEGYKVMHVRNITDVGHLVDDADEGEDKMLRASRLEKKDPWEIAKFYTEAFSHDCETLGLEKPDQEPKATDHIQGMIDMIATLIEKGIAYKAKDGVYFDISKFPQYGELSGNKVADLEAGARVEVNTNKKNPVDFALWKTDQPEHIMQWDSPWGRGYPGWHIECSAMSKEYLGEQLDIHTGGEDNIFPHHECEIAQSEGVSGKKFVNFWMHKRYLLVEGEKMSKSKGNFYTLSDLHLKWLEQGFSGDMKEAAQIFKFLVLSAHYRSQLDFGFKALTDAYKAWEKIDVAIHRAGDAVPNDTIKGIREEFEKYELHFYQALGDDLNTPNALAAMFDYVRELNAALDGDGISLVEQEHAETFFNEFQGLFGVDINLYTLTPDLMDMVMQREEARKVKDFALSDKLRQELLEKGVEVKDKKTGVEWRRTLILSSKF</sequence>
<dbReference type="STRING" id="1817814.A2V81_02430"/>
<evidence type="ECO:0000256" key="2">
    <source>
        <dbReference type="ARBA" id="ARBA00005594"/>
    </source>
</evidence>
<dbReference type="InterPro" id="IPR032678">
    <property type="entry name" value="tRNA-synt_1_cat_dom"/>
</dbReference>
<proteinExistence type="inferred from homology"/>
<dbReference type="InterPro" id="IPR056411">
    <property type="entry name" value="CysS_C"/>
</dbReference>
<dbReference type="NCBIfam" id="TIGR00435">
    <property type="entry name" value="cysS"/>
    <property type="match status" value="1"/>
</dbReference>
<name>A0A1F4XKX5_9BACT</name>
<dbReference type="Pfam" id="PF01406">
    <property type="entry name" value="tRNA-synt_1e"/>
    <property type="match status" value="1"/>
</dbReference>
<evidence type="ECO:0000256" key="6">
    <source>
        <dbReference type="ARBA" id="ARBA00022723"/>
    </source>
</evidence>
<keyword evidence="8 12" id="KW-0862">Zinc</keyword>
<keyword evidence="5 12" id="KW-0436">Ligase</keyword>
<protein>
    <recommendedName>
        <fullName evidence="12">Cysteine--tRNA ligase</fullName>
        <ecNumber evidence="12">6.1.1.16</ecNumber>
    </recommendedName>
    <alternativeName>
        <fullName evidence="12">Cysteinyl-tRNA synthetase</fullName>
        <shortName evidence="12">CysRS</shortName>
    </alternativeName>
</protein>
<dbReference type="GO" id="GO:0005829">
    <property type="term" value="C:cytosol"/>
    <property type="evidence" value="ECO:0007669"/>
    <property type="project" value="TreeGrafter"/>
</dbReference>
<dbReference type="Proteomes" id="UP000177614">
    <property type="component" value="Unassembled WGS sequence"/>
</dbReference>
<evidence type="ECO:0000256" key="8">
    <source>
        <dbReference type="ARBA" id="ARBA00022833"/>
    </source>
</evidence>
<dbReference type="HAMAP" id="MF_00041">
    <property type="entry name" value="Cys_tRNA_synth"/>
    <property type="match status" value="1"/>
</dbReference>
<comment type="similarity">
    <text evidence="2 12">Belongs to the class-I aminoacyl-tRNA synthetase family.</text>
</comment>
<feature type="binding site" evidence="12">
    <location>
        <position position="220"/>
    </location>
    <ligand>
        <name>Zn(2+)</name>
        <dbReference type="ChEBI" id="CHEBI:29105"/>
    </ligand>
</feature>
<dbReference type="GO" id="GO:0005524">
    <property type="term" value="F:ATP binding"/>
    <property type="evidence" value="ECO:0007669"/>
    <property type="project" value="UniProtKB-UniRule"/>
</dbReference>
<dbReference type="GO" id="GO:0004817">
    <property type="term" value="F:cysteine-tRNA ligase activity"/>
    <property type="evidence" value="ECO:0007669"/>
    <property type="project" value="UniProtKB-UniRule"/>
</dbReference>
<evidence type="ECO:0000313" key="15">
    <source>
        <dbReference type="Proteomes" id="UP000177614"/>
    </source>
</evidence>
<dbReference type="InterPro" id="IPR015273">
    <property type="entry name" value="Cys-tRNA-synt_Ia_DALR"/>
</dbReference>
<comment type="subcellular location">
    <subcellularLocation>
        <location evidence="1 12">Cytoplasm</location>
    </subcellularLocation>
</comment>
<evidence type="ECO:0000256" key="10">
    <source>
        <dbReference type="ARBA" id="ARBA00022917"/>
    </source>
</evidence>
<keyword evidence="10 12" id="KW-0648">Protein biosynthesis</keyword>
<evidence type="ECO:0000256" key="3">
    <source>
        <dbReference type="ARBA" id="ARBA00011245"/>
    </source>
</evidence>
<dbReference type="Pfam" id="PF23493">
    <property type="entry name" value="CysS_C"/>
    <property type="match status" value="1"/>
</dbReference>
<dbReference type="GO" id="GO:0006423">
    <property type="term" value="P:cysteinyl-tRNA aminoacylation"/>
    <property type="evidence" value="ECO:0007669"/>
    <property type="project" value="UniProtKB-UniRule"/>
</dbReference>
<keyword evidence="6 12" id="KW-0479">Metal-binding</keyword>
<dbReference type="EMBL" id="MEWR01000008">
    <property type="protein sequence ID" value="OGC82362.1"/>
    <property type="molecule type" value="Genomic_DNA"/>
</dbReference>
<feature type="binding site" evidence="12">
    <location>
        <position position="280"/>
    </location>
    <ligand>
        <name>ATP</name>
        <dbReference type="ChEBI" id="CHEBI:30616"/>
    </ligand>
</feature>
<dbReference type="SUPFAM" id="SSF52374">
    <property type="entry name" value="Nucleotidylyl transferase"/>
    <property type="match status" value="1"/>
</dbReference>
<keyword evidence="4 12" id="KW-0963">Cytoplasm</keyword>
<keyword evidence="11 12" id="KW-0030">Aminoacyl-tRNA synthetase</keyword>
<evidence type="ECO:0000256" key="4">
    <source>
        <dbReference type="ARBA" id="ARBA00022490"/>
    </source>
</evidence>
<evidence type="ECO:0000256" key="1">
    <source>
        <dbReference type="ARBA" id="ARBA00004496"/>
    </source>
</evidence>
<comment type="cofactor">
    <cofactor evidence="12">
        <name>Zn(2+)</name>
        <dbReference type="ChEBI" id="CHEBI:29105"/>
    </cofactor>
    <text evidence="12">Binds 1 zinc ion per subunit.</text>
</comment>
<dbReference type="AlphaFoldDB" id="A0A1F4XKX5"/>
<evidence type="ECO:0000259" key="13">
    <source>
        <dbReference type="SMART" id="SM00840"/>
    </source>
</evidence>
<keyword evidence="9 12" id="KW-0067">ATP-binding</keyword>
<dbReference type="GO" id="GO:0008270">
    <property type="term" value="F:zinc ion binding"/>
    <property type="evidence" value="ECO:0007669"/>
    <property type="project" value="UniProtKB-UniRule"/>
</dbReference>
<dbReference type="SUPFAM" id="SSF47323">
    <property type="entry name" value="Anticodon-binding domain of a subclass of class I aminoacyl-tRNA synthetases"/>
    <property type="match status" value="1"/>
</dbReference>
<evidence type="ECO:0000256" key="11">
    <source>
        <dbReference type="ARBA" id="ARBA00023146"/>
    </source>
</evidence>
<dbReference type="PANTHER" id="PTHR10890:SF3">
    <property type="entry name" value="CYSTEINE--TRNA LIGASE, CYTOPLASMIC"/>
    <property type="match status" value="1"/>
</dbReference>
<feature type="short sequence motif" description="'KMSKS' region" evidence="12">
    <location>
        <begin position="277"/>
        <end position="281"/>
    </location>
</feature>
<dbReference type="Gene3D" id="3.40.50.620">
    <property type="entry name" value="HUPs"/>
    <property type="match status" value="1"/>
</dbReference>
<dbReference type="SMART" id="SM00840">
    <property type="entry name" value="DALR_2"/>
    <property type="match status" value="1"/>
</dbReference>
<evidence type="ECO:0000256" key="12">
    <source>
        <dbReference type="HAMAP-Rule" id="MF_00041"/>
    </source>
</evidence>
<dbReference type="Pfam" id="PF09190">
    <property type="entry name" value="DALR_2"/>
    <property type="match status" value="1"/>
</dbReference>
<evidence type="ECO:0000256" key="5">
    <source>
        <dbReference type="ARBA" id="ARBA00022598"/>
    </source>
</evidence>
<dbReference type="InterPro" id="IPR015803">
    <property type="entry name" value="Cys-tRNA-ligase"/>
</dbReference>
<dbReference type="CDD" id="cd00672">
    <property type="entry name" value="CysRS_core"/>
    <property type="match status" value="1"/>
</dbReference>
<dbReference type="InterPro" id="IPR024909">
    <property type="entry name" value="Cys-tRNA/MSH_ligase"/>
</dbReference>